<dbReference type="InterPro" id="IPR026165">
    <property type="entry name" value="CKAP2_fam"/>
</dbReference>
<keyword evidence="4" id="KW-0597">Phosphoprotein</keyword>
<feature type="compositionally biased region" description="Basic and acidic residues" evidence="6">
    <location>
        <begin position="448"/>
        <end position="472"/>
    </location>
</feature>
<keyword evidence="5" id="KW-0206">Cytoskeleton</keyword>
<dbReference type="InterPro" id="IPR029197">
    <property type="entry name" value="CKAP2_C"/>
</dbReference>
<reference evidence="8 9" key="1">
    <citation type="submission" date="2005-09" db="EMBL/GenBank/DDBJ databases">
        <authorList>
            <person name="Mural R.J."/>
            <person name="Li P.W."/>
            <person name="Adams M.D."/>
            <person name="Amanatides P.G."/>
            <person name="Baden-Tillson H."/>
            <person name="Barnstead M."/>
            <person name="Chin S.H."/>
            <person name="Dew I."/>
            <person name="Evans C.A."/>
            <person name="Ferriera S."/>
            <person name="Flanigan M."/>
            <person name="Fosler C."/>
            <person name="Glodek A."/>
            <person name="Gu Z."/>
            <person name="Holt R.A."/>
            <person name="Jennings D."/>
            <person name="Kraft C.L."/>
            <person name="Lu F."/>
            <person name="Nguyen T."/>
            <person name="Nusskern D.R."/>
            <person name="Pfannkoch C.M."/>
            <person name="Sitter C."/>
            <person name="Sutton G.G."/>
            <person name="Venter J.C."/>
            <person name="Wang Z."/>
            <person name="Woodage T."/>
            <person name="Zheng X.H."/>
            <person name="Zhong F."/>
        </authorList>
    </citation>
    <scope>NUCLEOTIDE SEQUENCE [LARGE SCALE GENOMIC DNA]</scope>
    <source>
        <strain>BN</strain>
        <strain evidence="9">Sprague-Dawley</strain>
    </source>
</reference>
<evidence type="ECO:0000313" key="9">
    <source>
        <dbReference type="Proteomes" id="UP000234681"/>
    </source>
</evidence>
<dbReference type="AGR" id="RGD:1311631"/>
<feature type="region of interest" description="Disordered" evidence="6">
    <location>
        <begin position="1"/>
        <end position="38"/>
    </location>
</feature>
<dbReference type="RGD" id="1311631">
    <property type="gene designation" value="Ckap2"/>
</dbReference>
<proteinExistence type="inferred from homology"/>
<evidence type="ECO:0000259" key="7">
    <source>
        <dbReference type="Pfam" id="PF15297"/>
    </source>
</evidence>
<dbReference type="Proteomes" id="UP000234681">
    <property type="component" value="Chromosome 16"/>
</dbReference>
<dbReference type="GO" id="GO:0005856">
    <property type="term" value="C:cytoskeleton"/>
    <property type="evidence" value="ECO:0007669"/>
    <property type="project" value="UniProtKB-SubCell"/>
</dbReference>
<evidence type="ECO:0000256" key="5">
    <source>
        <dbReference type="ARBA" id="ARBA00023212"/>
    </source>
</evidence>
<organism evidence="8 9">
    <name type="scientific">Rattus norvegicus</name>
    <name type="common">Rat</name>
    <dbReference type="NCBI Taxonomy" id="10116"/>
    <lineage>
        <taxon>Eukaryota</taxon>
        <taxon>Metazoa</taxon>
        <taxon>Chordata</taxon>
        <taxon>Craniata</taxon>
        <taxon>Vertebrata</taxon>
        <taxon>Euteleostomi</taxon>
        <taxon>Mammalia</taxon>
        <taxon>Eutheria</taxon>
        <taxon>Euarchontoglires</taxon>
        <taxon>Glires</taxon>
        <taxon>Rodentia</taxon>
        <taxon>Myomorpha</taxon>
        <taxon>Muroidea</taxon>
        <taxon>Muridae</taxon>
        <taxon>Murinae</taxon>
        <taxon>Rattus</taxon>
    </lineage>
</organism>
<evidence type="ECO:0000313" key="8">
    <source>
        <dbReference type="EMBL" id="EDM08989.1"/>
    </source>
</evidence>
<keyword evidence="3" id="KW-0963">Cytoplasm</keyword>
<feature type="compositionally biased region" description="Basic and acidic residues" evidence="6">
    <location>
        <begin position="28"/>
        <end position="38"/>
    </location>
</feature>
<feature type="region of interest" description="Disordered" evidence="6">
    <location>
        <begin position="442"/>
        <end position="482"/>
    </location>
</feature>
<dbReference type="AlphaFoldDB" id="A6IW82"/>
<name>A6IW82_RAT</name>
<dbReference type="EMBL" id="CH473970">
    <property type="protein sequence ID" value="EDM08989.1"/>
    <property type="molecule type" value="Genomic_DNA"/>
</dbReference>
<feature type="compositionally biased region" description="Basic and acidic residues" evidence="6">
    <location>
        <begin position="190"/>
        <end position="201"/>
    </location>
</feature>
<feature type="region of interest" description="Disordered" evidence="6">
    <location>
        <begin position="190"/>
        <end position="304"/>
    </location>
</feature>
<gene>
    <name evidence="10" type="primary">Ckap2</name>
    <name evidence="8" type="ORF">rCG_43167</name>
</gene>
<evidence type="ECO:0000256" key="3">
    <source>
        <dbReference type="ARBA" id="ARBA00022490"/>
    </source>
</evidence>
<protein>
    <submittedName>
        <fullName evidence="8">RCG43167, isoform CRA_a</fullName>
    </submittedName>
</protein>
<feature type="domain" description="Cytoskeleton-associated protein 2 C-terminal" evidence="7">
    <location>
        <begin position="232"/>
        <end position="569"/>
    </location>
</feature>
<evidence type="ECO:0000313" key="10">
    <source>
        <dbReference type="RGD" id="1311631"/>
    </source>
</evidence>
<accession>A6IW82</accession>
<evidence type="ECO:0000256" key="1">
    <source>
        <dbReference type="ARBA" id="ARBA00004245"/>
    </source>
</evidence>
<dbReference type="PANTHER" id="PTHR16076:SF8">
    <property type="entry name" value="CYTOSKELETON-ASSOCIATED PROTEIN 2"/>
    <property type="match status" value="1"/>
</dbReference>
<comment type="similarity">
    <text evidence="2">Belongs to the CKAP2 family.</text>
</comment>
<evidence type="ECO:0000256" key="6">
    <source>
        <dbReference type="SAM" id="MobiDB-lite"/>
    </source>
</evidence>
<evidence type="ECO:0000256" key="2">
    <source>
        <dbReference type="ARBA" id="ARBA00009468"/>
    </source>
</evidence>
<sequence length="582" mass="65189">MAESRKRSLGRPARSTLRVPRDLQLPPTKRDQPAFREQRKEKLKEYLLIRKTTFPYKQENQISRDQKMVTSEDQVQEGKKVVKLKTEVADKENIGSIVEKNCVPLKAEEVASSETHHPKGDVQAVQLLSTGADFPAAATRSTDTNSGSALSKNTLVRPPIRSLHSRTHGGTLGAVKQGLGGTLDSVTVRKESLEKESHRPEPVMSVVKTSSSQDTKRGKAPPRSIACKDVTRTNSSNARLTGKSRDPDQRRYTIAGAAVLRSAQPKDTTADRKAQMTDWRTGKGKGLKRPPHSEVTQAEPKRQNENAVGSFWTTMAEEDEQRLFTEKVNKTISECLNLINKGCPKEEILATLNDLIHNIPDAKKLVKYWICLVRIEPITSPIENIISIYEKAILAGAQPIEEMRHIIIDILTTKNQEKANLGENIEEAHATKEHIQEVNVETNLGSGKPEEENEHHRKVEVYEDNQDSKTEDPTNDLTTPDSKAEAGCLIRYNVSSTPRLQSMKKTQHDKNSTFKELKFLTPVRRSRRIQEKTLRLPDMLKDHDPSVSSLEQLSELGGDAFVCRPNAALCPLFCETDVVEEE</sequence>
<evidence type="ECO:0000256" key="4">
    <source>
        <dbReference type="ARBA" id="ARBA00022553"/>
    </source>
</evidence>
<comment type="subcellular location">
    <subcellularLocation>
        <location evidence="1">Cytoplasm</location>
        <location evidence="1">Cytoskeleton</location>
    </subcellularLocation>
</comment>
<dbReference type="PANTHER" id="PTHR16076">
    <property type="entry name" value="CYTOSKELETON ASSOCIATED PROTEIN 2-RELATED"/>
    <property type="match status" value="1"/>
</dbReference>
<dbReference type="Pfam" id="PF15297">
    <property type="entry name" value="CKAP2_C"/>
    <property type="match status" value="1"/>
</dbReference>